<dbReference type="EMBL" id="JMIH01000016">
    <property type="protein sequence ID" value="KEO74171.1"/>
    <property type="molecule type" value="Genomic_DNA"/>
</dbReference>
<feature type="domain" description="Ribosomal RNA small subunit methyltransferase E PUA-like" evidence="12">
    <location>
        <begin position="16"/>
        <end position="62"/>
    </location>
</feature>
<evidence type="ECO:0000256" key="2">
    <source>
        <dbReference type="ARBA" id="ARBA00005528"/>
    </source>
</evidence>
<dbReference type="InterPro" id="IPR046886">
    <property type="entry name" value="RsmE_MTase_dom"/>
</dbReference>
<dbReference type="OrthoDB" id="9815641at2"/>
<evidence type="ECO:0000256" key="7">
    <source>
        <dbReference type="ARBA" id="ARBA00022691"/>
    </source>
</evidence>
<gene>
    <name evidence="13" type="ORF">EL17_08510</name>
</gene>
<evidence type="ECO:0000256" key="1">
    <source>
        <dbReference type="ARBA" id="ARBA00004496"/>
    </source>
</evidence>
<organism evidence="13 14">
    <name type="scientific">Anditalea andensis</name>
    <dbReference type="NCBI Taxonomy" id="1048983"/>
    <lineage>
        <taxon>Bacteria</taxon>
        <taxon>Pseudomonadati</taxon>
        <taxon>Bacteroidota</taxon>
        <taxon>Cytophagia</taxon>
        <taxon>Cytophagales</taxon>
        <taxon>Cytophagaceae</taxon>
        <taxon>Anditalea</taxon>
    </lineage>
</organism>
<comment type="subcellular location">
    <subcellularLocation>
        <location evidence="1 10">Cytoplasm</location>
    </subcellularLocation>
</comment>
<keyword evidence="7 10" id="KW-0949">S-adenosyl-L-methionine</keyword>
<dbReference type="GO" id="GO:0005737">
    <property type="term" value="C:cytoplasm"/>
    <property type="evidence" value="ECO:0007669"/>
    <property type="project" value="UniProtKB-SubCell"/>
</dbReference>
<reference evidence="13 14" key="1">
    <citation type="submission" date="2014-04" db="EMBL/GenBank/DDBJ databases">
        <title>Characterization and application of a salt tolerant electro-active bacterium.</title>
        <authorList>
            <person name="Yang L."/>
            <person name="Wei S."/>
            <person name="Tay Q.X.M."/>
        </authorList>
    </citation>
    <scope>NUCLEOTIDE SEQUENCE [LARGE SCALE GENOMIC DNA]</scope>
    <source>
        <strain evidence="13 14">LY1</strain>
    </source>
</reference>
<keyword evidence="3 10" id="KW-0963">Cytoplasm</keyword>
<dbReference type="PIRSF" id="PIRSF015601">
    <property type="entry name" value="MTase_slr0722"/>
    <property type="match status" value="1"/>
</dbReference>
<dbReference type="STRING" id="1048983.EL17_08510"/>
<feature type="domain" description="Ribosomal RNA small subunit methyltransferase E methyltransferase" evidence="11">
    <location>
        <begin position="70"/>
        <end position="229"/>
    </location>
</feature>
<dbReference type="eggNOG" id="COG1385">
    <property type="taxonomic scope" value="Bacteria"/>
</dbReference>
<evidence type="ECO:0000256" key="4">
    <source>
        <dbReference type="ARBA" id="ARBA00022552"/>
    </source>
</evidence>
<dbReference type="Gene3D" id="2.40.240.20">
    <property type="entry name" value="Hypothetical PUA domain-like, domain 1"/>
    <property type="match status" value="1"/>
</dbReference>
<dbReference type="InterPro" id="IPR006700">
    <property type="entry name" value="RsmE"/>
</dbReference>
<evidence type="ECO:0000259" key="11">
    <source>
        <dbReference type="Pfam" id="PF04452"/>
    </source>
</evidence>
<evidence type="ECO:0000313" key="14">
    <source>
        <dbReference type="Proteomes" id="UP000027821"/>
    </source>
</evidence>
<dbReference type="InterPro" id="IPR029026">
    <property type="entry name" value="tRNA_m1G_MTases_N"/>
</dbReference>
<dbReference type="Gene3D" id="3.40.1280.10">
    <property type="match status" value="1"/>
</dbReference>
<dbReference type="InterPro" id="IPR029028">
    <property type="entry name" value="Alpha/beta_knot_MTases"/>
</dbReference>
<dbReference type="Pfam" id="PF20260">
    <property type="entry name" value="PUA_4"/>
    <property type="match status" value="1"/>
</dbReference>
<evidence type="ECO:0000256" key="9">
    <source>
        <dbReference type="ARBA" id="ARBA00047944"/>
    </source>
</evidence>
<dbReference type="EC" id="2.1.1.193" evidence="10"/>
<evidence type="ECO:0000256" key="8">
    <source>
        <dbReference type="ARBA" id="ARBA00025699"/>
    </source>
</evidence>
<comment type="similarity">
    <text evidence="2 10">Belongs to the RNA methyltransferase RsmE family.</text>
</comment>
<dbReference type="AlphaFoldDB" id="A0A074KW31"/>
<evidence type="ECO:0000256" key="5">
    <source>
        <dbReference type="ARBA" id="ARBA00022603"/>
    </source>
</evidence>
<comment type="caution">
    <text evidence="13">The sequence shown here is derived from an EMBL/GenBank/DDBJ whole genome shotgun (WGS) entry which is preliminary data.</text>
</comment>
<dbReference type="InterPro" id="IPR046887">
    <property type="entry name" value="RsmE_PUA-like"/>
</dbReference>
<dbReference type="NCBIfam" id="NF008702">
    <property type="entry name" value="PRK11713.6-1"/>
    <property type="match status" value="1"/>
</dbReference>
<dbReference type="GO" id="GO:0070475">
    <property type="term" value="P:rRNA base methylation"/>
    <property type="evidence" value="ECO:0007669"/>
    <property type="project" value="TreeGrafter"/>
</dbReference>
<dbReference type="NCBIfam" id="TIGR00046">
    <property type="entry name" value="RsmE family RNA methyltransferase"/>
    <property type="match status" value="1"/>
</dbReference>
<name>A0A074KW31_9BACT</name>
<dbReference type="PANTHER" id="PTHR30027:SF3">
    <property type="entry name" value="16S RRNA (URACIL(1498)-N(3))-METHYLTRANSFERASE"/>
    <property type="match status" value="1"/>
</dbReference>
<comment type="catalytic activity">
    <reaction evidence="9 10">
        <text>uridine(1498) in 16S rRNA + S-adenosyl-L-methionine = N(3)-methyluridine(1498) in 16S rRNA + S-adenosyl-L-homocysteine + H(+)</text>
        <dbReference type="Rhea" id="RHEA:42920"/>
        <dbReference type="Rhea" id="RHEA-COMP:10283"/>
        <dbReference type="Rhea" id="RHEA-COMP:10284"/>
        <dbReference type="ChEBI" id="CHEBI:15378"/>
        <dbReference type="ChEBI" id="CHEBI:57856"/>
        <dbReference type="ChEBI" id="CHEBI:59789"/>
        <dbReference type="ChEBI" id="CHEBI:65315"/>
        <dbReference type="ChEBI" id="CHEBI:74502"/>
        <dbReference type="EC" id="2.1.1.193"/>
    </reaction>
</comment>
<proteinExistence type="inferred from homology"/>
<keyword evidence="5 10" id="KW-0489">Methyltransferase</keyword>
<comment type="function">
    <text evidence="8 10">Specifically methylates the N3 position of the uracil ring of uridine 1498 (m3U1498) in 16S rRNA. Acts on the fully assembled 30S ribosomal subunit.</text>
</comment>
<sequence>MHLFYHSPILDKSFLLEKEENHHLIKVLRKSAGDEILFTDGEGYLYECRIEELTMKKTIISVLDKKLQIKNPFHIHLAIAPTKNADRMEWMVEKAVEIGVDRITLIKTAHSERNYLKSERLEKKAISALKQSLKYYKTIIDQENNFESLVSAPNIANTEKFIAYVDENLPHHLIEMANKKSNYLILIGPEGDFSAEEITLALSNGFKPCSLGPSRLRTETAGIVAVHSLNLINI</sequence>
<evidence type="ECO:0000256" key="6">
    <source>
        <dbReference type="ARBA" id="ARBA00022679"/>
    </source>
</evidence>
<dbReference type="Pfam" id="PF04452">
    <property type="entry name" value="Methyltrans_RNA"/>
    <property type="match status" value="1"/>
</dbReference>
<dbReference type="CDD" id="cd18084">
    <property type="entry name" value="RsmE-like"/>
    <property type="match status" value="1"/>
</dbReference>
<dbReference type="SUPFAM" id="SSF75217">
    <property type="entry name" value="alpha/beta knot"/>
    <property type="match status" value="1"/>
</dbReference>
<dbReference type="SUPFAM" id="SSF88697">
    <property type="entry name" value="PUA domain-like"/>
    <property type="match status" value="1"/>
</dbReference>
<dbReference type="PANTHER" id="PTHR30027">
    <property type="entry name" value="RIBOSOMAL RNA SMALL SUBUNIT METHYLTRANSFERASE E"/>
    <property type="match status" value="1"/>
</dbReference>
<evidence type="ECO:0000313" key="13">
    <source>
        <dbReference type="EMBL" id="KEO74171.1"/>
    </source>
</evidence>
<dbReference type="GO" id="GO:0070042">
    <property type="term" value="F:rRNA (uridine-N3-)-methyltransferase activity"/>
    <property type="evidence" value="ECO:0007669"/>
    <property type="project" value="TreeGrafter"/>
</dbReference>
<dbReference type="InterPro" id="IPR015947">
    <property type="entry name" value="PUA-like_sf"/>
</dbReference>
<evidence type="ECO:0000256" key="10">
    <source>
        <dbReference type="PIRNR" id="PIRNR015601"/>
    </source>
</evidence>
<evidence type="ECO:0000256" key="3">
    <source>
        <dbReference type="ARBA" id="ARBA00022490"/>
    </source>
</evidence>
<dbReference type="RefSeq" id="WP_035073038.1">
    <property type="nucleotide sequence ID" value="NZ_JMIH01000016.1"/>
</dbReference>
<evidence type="ECO:0000259" key="12">
    <source>
        <dbReference type="Pfam" id="PF20260"/>
    </source>
</evidence>
<keyword evidence="6 10" id="KW-0808">Transferase</keyword>
<keyword evidence="14" id="KW-1185">Reference proteome</keyword>
<accession>A0A074KW31</accession>
<dbReference type="Proteomes" id="UP000027821">
    <property type="component" value="Unassembled WGS sequence"/>
</dbReference>
<keyword evidence="4 10" id="KW-0698">rRNA processing</keyword>
<protein>
    <recommendedName>
        <fullName evidence="10">Ribosomal RNA small subunit methyltransferase E</fullName>
        <ecNumber evidence="10">2.1.1.193</ecNumber>
    </recommendedName>
</protein>